<accession>A0A9P3CWD9</accession>
<dbReference type="AlphaFoldDB" id="A0A9P3CWD9"/>
<protein>
    <submittedName>
        <fullName evidence="1">Uncharacterized protein</fullName>
    </submittedName>
</protein>
<organism evidence="1 2">
    <name type="scientific">Cercospora kikuchii</name>
    <dbReference type="NCBI Taxonomy" id="84275"/>
    <lineage>
        <taxon>Eukaryota</taxon>
        <taxon>Fungi</taxon>
        <taxon>Dikarya</taxon>
        <taxon>Ascomycota</taxon>
        <taxon>Pezizomycotina</taxon>
        <taxon>Dothideomycetes</taxon>
        <taxon>Dothideomycetidae</taxon>
        <taxon>Mycosphaerellales</taxon>
        <taxon>Mycosphaerellaceae</taxon>
        <taxon>Cercospora</taxon>
    </lineage>
</organism>
<evidence type="ECO:0000313" key="1">
    <source>
        <dbReference type="EMBL" id="GIZ45568.1"/>
    </source>
</evidence>
<name>A0A9P3CWD9_9PEZI</name>
<dbReference type="EMBL" id="BOLY01000005">
    <property type="protein sequence ID" value="GIZ45568.1"/>
    <property type="molecule type" value="Genomic_DNA"/>
</dbReference>
<sequence>MATDVDLRVQTLLAKANLAPPSRLDALQRPAPLRPAIHLETIEARECLESQRPTDRTPVSPASPARLWRSIRPIKHKRQEAQSSTWITTDHEVAAVTDALLDQNPLKSVGVAQTVLQHARAASLDQLWRSLHGGELHTGVPWLSRIIQRSTVTSPRELDYIQLLCETGPSPEVLDAAFYTAFDKGCAASMGLLLSYDADASRCQEGVRKRVQLGHLDMIKLLLAAPRSIRVGTLSCTPSRCRE</sequence>
<reference evidence="1 2" key="1">
    <citation type="submission" date="2021-01" db="EMBL/GenBank/DDBJ databases">
        <title>Cercospora kikuchii MAFF 305040 whole genome shotgun sequence.</title>
        <authorList>
            <person name="Kashiwa T."/>
            <person name="Suzuki T."/>
        </authorList>
    </citation>
    <scope>NUCLEOTIDE SEQUENCE [LARGE SCALE GENOMIC DNA]</scope>
    <source>
        <strain evidence="1 2">MAFF 305040</strain>
    </source>
</reference>
<evidence type="ECO:0000313" key="2">
    <source>
        <dbReference type="Proteomes" id="UP000825890"/>
    </source>
</evidence>
<dbReference type="GeneID" id="68294303"/>
<comment type="caution">
    <text evidence="1">The sequence shown here is derived from an EMBL/GenBank/DDBJ whole genome shotgun (WGS) entry which is preliminary data.</text>
</comment>
<dbReference type="RefSeq" id="XP_044660055.1">
    <property type="nucleotide sequence ID" value="XM_044804120.1"/>
</dbReference>
<keyword evidence="2" id="KW-1185">Reference proteome</keyword>
<proteinExistence type="predicted"/>
<gene>
    <name evidence="1" type="ORF">CKM354_000872800</name>
</gene>
<dbReference type="Proteomes" id="UP000825890">
    <property type="component" value="Unassembled WGS sequence"/>
</dbReference>